<dbReference type="AlphaFoldDB" id="L1KZ95"/>
<dbReference type="GO" id="GO:0032259">
    <property type="term" value="P:methylation"/>
    <property type="evidence" value="ECO:0007669"/>
    <property type="project" value="UniProtKB-KW"/>
</dbReference>
<dbReference type="GO" id="GO:0003677">
    <property type="term" value="F:DNA binding"/>
    <property type="evidence" value="ECO:0007669"/>
    <property type="project" value="TreeGrafter"/>
</dbReference>
<keyword evidence="4 6" id="KW-0949">S-adenosyl-L-methionine</keyword>
<evidence type="ECO:0000256" key="2">
    <source>
        <dbReference type="ARBA" id="ARBA00022603"/>
    </source>
</evidence>
<dbReference type="EC" id="2.1.1.37" evidence="1"/>
<keyword evidence="2 6" id="KW-0489">Methyltransferase</keyword>
<sequence length="332" mass="35929">MSDQKFTVIELCAGVGGQALGLEQAGFDIRAAVDIDQDSCGTLSHNRPHWHTIHDDLKRIDPMDHVALDHADVLSCGLPRSPYTVAGKQLATEDKRDTLQAVLDMASFVRPRVLLLENIPTFLNAAKFEGERQKVREAVEDLGYEMVSSVLTATDFGVPQHRAHGFMVAMHPEDLAHFEWPEPAGAPCASLGATLFESMSSRGWPEAADWAAHASEPAPLIMGGATGRGGADLGASRAKAMWARWGIYGGSIGDAVPGPDFRLNREIEPRFGLPRLTVDQVALLQGFSPEWKILGRKTSAYRQISQTTPPPIAAALGRRIATALRGSPRTLP</sequence>
<keyword evidence="3 6" id="KW-0808">Transferase</keyword>
<dbReference type="OrthoDB" id="9813719at2"/>
<organism evidence="8 9">
    <name type="scientific">Streptomyces ipomoeae 91-03</name>
    <dbReference type="NCBI Taxonomy" id="698759"/>
    <lineage>
        <taxon>Bacteria</taxon>
        <taxon>Bacillati</taxon>
        <taxon>Actinomycetota</taxon>
        <taxon>Actinomycetes</taxon>
        <taxon>Kitasatosporales</taxon>
        <taxon>Streptomycetaceae</taxon>
        <taxon>Streptomyces</taxon>
    </lineage>
</organism>
<dbReference type="InterPro" id="IPR001525">
    <property type="entry name" value="C5_MeTfrase"/>
</dbReference>
<dbReference type="PATRIC" id="fig|698759.3.peg.3410"/>
<evidence type="ECO:0000256" key="1">
    <source>
        <dbReference type="ARBA" id="ARBA00011975"/>
    </source>
</evidence>
<comment type="caution">
    <text evidence="8">The sequence shown here is derived from an EMBL/GenBank/DDBJ whole genome shotgun (WGS) entry which is preliminary data.</text>
</comment>
<evidence type="ECO:0000256" key="6">
    <source>
        <dbReference type="PROSITE-ProRule" id="PRU01016"/>
    </source>
</evidence>
<dbReference type="PANTHER" id="PTHR10629">
    <property type="entry name" value="CYTOSINE-SPECIFIC METHYLTRANSFERASE"/>
    <property type="match status" value="1"/>
</dbReference>
<keyword evidence="5" id="KW-0680">Restriction system</keyword>
<dbReference type="Pfam" id="PF00145">
    <property type="entry name" value="DNA_methylase"/>
    <property type="match status" value="2"/>
</dbReference>
<evidence type="ECO:0000256" key="5">
    <source>
        <dbReference type="ARBA" id="ARBA00022747"/>
    </source>
</evidence>
<evidence type="ECO:0000256" key="3">
    <source>
        <dbReference type="ARBA" id="ARBA00022679"/>
    </source>
</evidence>
<accession>L1KZ95</accession>
<dbReference type="PRINTS" id="PR00105">
    <property type="entry name" value="C5METTRFRASE"/>
</dbReference>
<evidence type="ECO:0000256" key="7">
    <source>
        <dbReference type="RuleBase" id="RU000416"/>
    </source>
</evidence>
<protein>
    <recommendedName>
        <fullName evidence="1">DNA (cytosine-5-)-methyltransferase</fullName>
        <ecNumber evidence="1">2.1.1.37</ecNumber>
    </recommendedName>
</protein>
<dbReference type="GO" id="GO:0044027">
    <property type="term" value="P:negative regulation of gene expression via chromosomal CpG island methylation"/>
    <property type="evidence" value="ECO:0007669"/>
    <property type="project" value="TreeGrafter"/>
</dbReference>
<reference evidence="8 9" key="1">
    <citation type="submission" date="2012-11" db="EMBL/GenBank/DDBJ databases">
        <authorList>
            <person name="Huguet-Tapia J.C."/>
            <person name="Durkin A.S."/>
            <person name="Pettis G.S."/>
            <person name="Badger J.H."/>
        </authorList>
    </citation>
    <scope>NUCLEOTIDE SEQUENCE [LARGE SCALE GENOMIC DNA]</scope>
    <source>
        <strain evidence="8 9">91-03</strain>
    </source>
</reference>
<dbReference type="GO" id="GO:0009307">
    <property type="term" value="P:DNA restriction-modification system"/>
    <property type="evidence" value="ECO:0007669"/>
    <property type="project" value="UniProtKB-KW"/>
</dbReference>
<dbReference type="RefSeq" id="WP_009313244.1">
    <property type="nucleotide sequence ID" value="NZ_AEJC01000255.1"/>
</dbReference>
<dbReference type="InterPro" id="IPR029063">
    <property type="entry name" value="SAM-dependent_MTases_sf"/>
</dbReference>
<evidence type="ECO:0000256" key="4">
    <source>
        <dbReference type="ARBA" id="ARBA00022691"/>
    </source>
</evidence>
<keyword evidence="9" id="KW-1185">Reference proteome</keyword>
<dbReference type="PROSITE" id="PS51679">
    <property type="entry name" value="SAM_MT_C5"/>
    <property type="match status" value="1"/>
</dbReference>
<gene>
    <name evidence="8" type="primary">dcm_1</name>
    <name evidence="8" type="ORF">STRIP9103_03415</name>
</gene>
<dbReference type="EMBL" id="AEJC01000255">
    <property type="protein sequence ID" value="EKX65957.1"/>
    <property type="molecule type" value="Genomic_DNA"/>
</dbReference>
<proteinExistence type="inferred from homology"/>
<name>L1KZ95_9ACTN</name>
<evidence type="ECO:0000313" key="8">
    <source>
        <dbReference type="EMBL" id="EKX65957.1"/>
    </source>
</evidence>
<dbReference type="GO" id="GO:0003886">
    <property type="term" value="F:DNA (cytosine-5-)-methyltransferase activity"/>
    <property type="evidence" value="ECO:0007669"/>
    <property type="project" value="UniProtKB-EC"/>
</dbReference>
<comment type="caution">
    <text evidence="6">Lacks conserved residue(s) required for the propagation of feature annotation.</text>
</comment>
<evidence type="ECO:0000313" key="9">
    <source>
        <dbReference type="Proteomes" id="UP000010411"/>
    </source>
</evidence>
<dbReference type="PANTHER" id="PTHR10629:SF52">
    <property type="entry name" value="DNA (CYTOSINE-5)-METHYLTRANSFERASE 1"/>
    <property type="match status" value="1"/>
</dbReference>
<dbReference type="NCBIfam" id="TIGR00675">
    <property type="entry name" value="dcm"/>
    <property type="match status" value="1"/>
</dbReference>
<dbReference type="InterPro" id="IPR050390">
    <property type="entry name" value="C5-Methyltransferase"/>
</dbReference>
<comment type="similarity">
    <text evidence="6 7">Belongs to the class I-like SAM-binding methyltransferase superfamily. C5-methyltransferase family.</text>
</comment>
<dbReference type="Gene3D" id="3.40.50.150">
    <property type="entry name" value="Vaccinia Virus protein VP39"/>
    <property type="match status" value="1"/>
</dbReference>
<dbReference type="Proteomes" id="UP000010411">
    <property type="component" value="Unassembled WGS sequence"/>
</dbReference>
<dbReference type="SUPFAM" id="SSF53335">
    <property type="entry name" value="S-adenosyl-L-methionine-dependent methyltransferases"/>
    <property type="match status" value="1"/>
</dbReference>